<keyword evidence="1" id="KW-1133">Transmembrane helix</keyword>
<comment type="caution">
    <text evidence="2">The sequence shown here is derived from an EMBL/GenBank/DDBJ whole genome shotgun (WGS) entry which is preliminary data.</text>
</comment>
<keyword evidence="1" id="KW-0472">Membrane</keyword>
<evidence type="ECO:0000313" key="2">
    <source>
        <dbReference type="EMBL" id="MBZ4185841.1"/>
    </source>
</evidence>
<evidence type="ECO:0000256" key="1">
    <source>
        <dbReference type="SAM" id="Phobius"/>
    </source>
</evidence>
<feature type="transmembrane region" description="Helical" evidence="1">
    <location>
        <begin position="12"/>
        <end position="45"/>
    </location>
</feature>
<organism evidence="2 3">
    <name type="scientific">Thermomonas beijingensis</name>
    <dbReference type="NCBI Taxonomy" id="2872701"/>
    <lineage>
        <taxon>Bacteria</taxon>
        <taxon>Pseudomonadati</taxon>
        <taxon>Pseudomonadota</taxon>
        <taxon>Gammaproteobacteria</taxon>
        <taxon>Lysobacterales</taxon>
        <taxon>Lysobacteraceae</taxon>
        <taxon>Thermomonas</taxon>
    </lineage>
</organism>
<protein>
    <submittedName>
        <fullName evidence="2">Uncharacterized protein</fullName>
    </submittedName>
</protein>
<evidence type="ECO:0000313" key="3">
    <source>
        <dbReference type="Proteomes" id="UP001430290"/>
    </source>
</evidence>
<keyword evidence="3" id="KW-1185">Reference proteome</keyword>
<dbReference type="Proteomes" id="UP001430290">
    <property type="component" value="Unassembled WGS sequence"/>
</dbReference>
<reference evidence="2" key="1">
    <citation type="submission" date="2021-09" db="EMBL/GenBank/DDBJ databases">
        <authorList>
            <person name="Wu T."/>
            <person name="Guo S.Z."/>
        </authorList>
    </citation>
    <scope>NUCLEOTIDE SEQUENCE</scope>
    <source>
        <strain evidence="2">RSS-23</strain>
    </source>
</reference>
<dbReference type="EMBL" id="JAIQDJ010000002">
    <property type="protein sequence ID" value="MBZ4185841.1"/>
    <property type="molecule type" value="Genomic_DNA"/>
</dbReference>
<sequence>MFDTPRRPRHPLLRIALGVLGIALLLGLVVVGLFVGAAMLAAGLLWRLWAQRGKPVAGRARADSIDGDYRVVGKAQLTH</sequence>
<name>A0ABS7TDA5_9GAMM</name>
<proteinExistence type="predicted"/>
<keyword evidence="1" id="KW-0812">Transmembrane</keyword>
<gene>
    <name evidence="2" type="ORF">K7B09_05800</name>
</gene>
<accession>A0ABS7TDA5</accession>